<gene>
    <name evidence="11" type="ORF">C4886_17360</name>
</gene>
<dbReference type="InterPro" id="IPR036890">
    <property type="entry name" value="HATPase_C_sf"/>
</dbReference>
<evidence type="ECO:0000313" key="12">
    <source>
        <dbReference type="Proteomes" id="UP000253208"/>
    </source>
</evidence>
<dbReference type="EMBL" id="PSQG01000042">
    <property type="protein sequence ID" value="RCH41614.1"/>
    <property type="molecule type" value="Genomic_DNA"/>
</dbReference>
<evidence type="ECO:0000256" key="2">
    <source>
        <dbReference type="ARBA" id="ARBA00004370"/>
    </source>
</evidence>
<dbReference type="SUPFAM" id="SSF55874">
    <property type="entry name" value="ATPase domain of HSP90 chaperone/DNA topoisomerase II/histidine kinase"/>
    <property type="match status" value="1"/>
</dbReference>
<reference evidence="11 12" key="1">
    <citation type="submission" date="2018-02" db="EMBL/GenBank/DDBJ databases">
        <title>Complete genome sequencing of Faecalibacterium prausnitzii strains isolated from the human gut.</title>
        <authorList>
            <person name="Fitzgerald B.C."/>
            <person name="Shkoporov A.N."/>
            <person name="Ross P.R."/>
            <person name="Hill C."/>
        </authorList>
    </citation>
    <scope>NUCLEOTIDE SEQUENCE [LARGE SCALE GENOMIC DNA]</scope>
    <source>
        <strain evidence="11 12">APC942/31-1</strain>
    </source>
</reference>
<evidence type="ECO:0000256" key="8">
    <source>
        <dbReference type="SAM" id="Phobius"/>
    </source>
</evidence>
<evidence type="ECO:0000256" key="4">
    <source>
        <dbReference type="ARBA" id="ARBA00022553"/>
    </source>
</evidence>
<sequence length="567" mass="65458">MKSLLKKYNNMKYRYKLTNLLVVVSLVPMTVLALYSHSRMSSLVRKNEMEDMYSILEQTRENIDGQIEIYASLLNYLTYSPEIQEVIFNKDMDRYTAYEQYTEVVDPLLTVPKSYHEAILGIHLFAESIPVRHEYTLAPLSEVDGEWWSDKLNNTVTVQWIVDRDNRQIAAVREIYDGKIREAVLCILLDYGKVFQPLANIIERNSGGFVVDDQQNIVYHGENLAASDISAQKETAKKLDRLREEYTYVSSSGHETRWTYYFYKPPAVIESSVSKVLISEIPLIGFCVVIIIVLGMTFSKLFTRKIEQLTRNMEQVNQGSREVTVYSDSGDEVGQLVRSFHHMMDEINRLIEEVYENKIALKEFELKALTAQINPHFLYNSLSIINWMAIRSRQKEISRVTLALSTFYRTALSKGADMVTVETCIRNIEAYLEIQLIMHDNDFKVEWNIDPSVQQELVPKLALQPIVENALEHGLDVKEEGEKLLKLYFFEENGDVVIRVEDNGIGMEQEQAEKLLTYQAKGYGLKNVNDRMCILYGEKYAIRILSKVGEGTSVDMRIPKEVKKDET</sequence>
<dbReference type="Proteomes" id="UP000253208">
    <property type="component" value="Unassembled WGS sequence"/>
</dbReference>
<dbReference type="SUPFAM" id="SSF158472">
    <property type="entry name" value="HAMP domain-like"/>
    <property type="match status" value="1"/>
</dbReference>
<dbReference type="InterPro" id="IPR005467">
    <property type="entry name" value="His_kinase_dom"/>
</dbReference>
<dbReference type="AlphaFoldDB" id="A0A367FV48"/>
<evidence type="ECO:0000256" key="7">
    <source>
        <dbReference type="ARBA" id="ARBA00023012"/>
    </source>
</evidence>
<proteinExistence type="predicted"/>
<keyword evidence="8" id="KW-1133">Transmembrane helix</keyword>
<dbReference type="PANTHER" id="PTHR34220">
    <property type="entry name" value="SENSOR HISTIDINE KINASE YPDA"/>
    <property type="match status" value="1"/>
</dbReference>
<evidence type="ECO:0000256" key="6">
    <source>
        <dbReference type="ARBA" id="ARBA00022777"/>
    </source>
</evidence>
<keyword evidence="6 11" id="KW-0418">Kinase</keyword>
<dbReference type="InterPro" id="IPR003594">
    <property type="entry name" value="HATPase_dom"/>
</dbReference>
<dbReference type="InterPro" id="IPR003660">
    <property type="entry name" value="HAMP_dom"/>
</dbReference>
<keyword evidence="8" id="KW-0812">Transmembrane</keyword>
<dbReference type="Gene3D" id="3.30.565.10">
    <property type="entry name" value="Histidine kinase-like ATPase, C-terminal domain"/>
    <property type="match status" value="1"/>
</dbReference>
<dbReference type="Gene3D" id="6.10.340.10">
    <property type="match status" value="1"/>
</dbReference>
<evidence type="ECO:0000259" key="10">
    <source>
        <dbReference type="PROSITE" id="PS50885"/>
    </source>
</evidence>
<comment type="caution">
    <text evidence="11">The sequence shown here is derived from an EMBL/GenBank/DDBJ whole genome shotgun (WGS) entry which is preliminary data.</text>
</comment>
<dbReference type="Pfam" id="PF02518">
    <property type="entry name" value="HATPase_c"/>
    <property type="match status" value="1"/>
</dbReference>
<dbReference type="PANTHER" id="PTHR34220:SF7">
    <property type="entry name" value="SENSOR HISTIDINE KINASE YPDA"/>
    <property type="match status" value="1"/>
</dbReference>
<feature type="domain" description="Histidine kinase" evidence="9">
    <location>
        <begin position="463"/>
        <end position="562"/>
    </location>
</feature>
<keyword evidence="8" id="KW-0472">Membrane</keyword>
<dbReference type="Pfam" id="PF00672">
    <property type="entry name" value="HAMP"/>
    <property type="match status" value="1"/>
</dbReference>
<dbReference type="SMART" id="SM00387">
    <property type="entry name" value="HATPase_c"/>
    <property type="match status" value="1"/>
</dbReference>
<evidence type="ECO:0000256" key="3">
    <source>
        <dbReference type="ARBA" id="ARBA00012438"/>
    </source>
</evidence>
<dbReference type="InterPro" id="IPR050640">
    <property type="entry name" value="Bact_2-comp_sensor_kinase"/>
</dbReference>
<keyword evidence="4" id="KW-0597">Phosphoprotein</keyword>
<organism evidence="11 12">
    <name type="scientific">Blautia obeum</name>
    <dbReference type="NCBI Taxonomy" id="40520"/>
    <lineage>
        <taxon>Bacteria</taxon>
        <taxon>Bacillati</taxon>
        <taxon>Bacillota</taxon>
        <taxon>Clostridia</taxon>
        <taxon>Lachnospirales</taxon>
        <taxon>Lachnospiraceae</taxon>
        <taxon>Blautia</taxon>
    </lineage>
</organism>
<dbReference type="GO" id="GO:0000155">
    <property type="term" value="F:phosphorelay sensor kinase activity"/>
    <property type="evidence" value="ECO:0007669"/>
    <property type="project" value="InterPro"/>
</dbReference>
<dbReference type="RefSeq" id="WP_114002884.1">
    <property type="nucleotide sequence ID" value="NZ_PSQG01000042.1"/>
</dbReference>
<feature type="transmembrane region" description="Helical" evidence="8">
    <location>
        <begin position="281"/>
        <end position="303"/>
    </location>
</feature>
<dbReference type="PROSITE" id="PS50885">
    <property type="entry name" value="HAMP"/>
    <property type="match status" value="1"/>
</dbReference>
<dbReference type="EC" id="2.7.13.3" evidence="3"/>
<dbReference type="GO" id="GO:0016020">
    <property type="term" value="C:membrane"/>
    <property type="evidence" value="ECO:0007669"/>
    <property type="project" value="UniProtKB-SubCell"/>
</dbReference>
<dbReference type="InterPro" id="IPR010559">
    <property type="entry name" value="Sig_transdc_His_kin_internal"/>
</dbReference>
<dbReference type="Pfam" id="PF06580">
    <property type="entry name" value="His_kinase"/>
    <property type="match status" value="1"/>
</dbReference>
<evidence type="ECO:0000313" key="11">
    <source>
        <dbReference type="EMBL" id="RCH41614.1"/>
    </source>
</evidence>
<name>A0A367FV48_9FIRM</name>
<keyword evidence="5" id="KW-0808">Transferase</keyword>
<dbReference type="PROSITE" id="PS50109">
    <property type="entry name" value="HIS_KIN"/>
    <property type="match status" value="1"/>
</dbReference>
<keyword evidence="7" id="KW-0902">Two-component regulatory system</keyword>
<dbReference type="SMART" id="SM00304">
    <property type="entry name" value="HAMP"/>
    <property type="match status" value="1"/>
</dbReference>
<comment type="catalytic activity">
    <reaction evidence="1">
        <text>ATP + protein L-histidine = ADP + protein N-phospho-L-histidine.</text>
        <dbReference type="EC" id="2.7.13.3"/>
    </reaction>
</comment>
<feature type="domain" description="HAMP" evidence="10">
    <location>
        <begin position="300"/>
        <end position="352"/>
    </location>
</feature>
<protein>
    <recommendedName>
        <fullName evidence="3">histidine kinase</fullName>
        <ecNumber evidence="3">2.7.13.3</ecNumber>
    </recommendedName>
</protein>
<evidence type="ECO:0000259" key="9">
    <source>
        <dbReference type="PROSITE" id="PS50109"/>
    </source>
</evidence>
<evidence type="ECO:0000256" key="1">
    <source>
        <dbReference type="ARBA" id="ARBA00000085"/>
    </source>
</evidence>
<accession>A0A367FV48</accession>
<comment type="subcellular location">
    <subcellularLocation>
        <location evidence="2">Membrane</location>
    </subcellularLocation>
</comment>
<dbReference type="CDD" id="cd06225">
    <property type="entry name" value="HAMP"/>
    <property type="match status" value="1"/>
</dbReference>
<evidence type="ECO:0000256" key="5">
    <source>
        <dbReference type="ARBA" id="ARBA00022679"/>
    </source>
</evidence>